<keyword evidence="3" id="KW-0238">DNA-binding</keyword>
<dbReference type="InterPro" id="IPR045843">
    <property type="entry name" value="IND-like"/>
</dbReference>
<dbReference type="OrthoDB" id="651283at2759"/>
<evidence type="ECO:0000256" key="3">
    <source>
        <dbReference type="ARBA" id="ARBA00023125"/>
    </source>
</evidence>
<reference evidence="9" key="1">
    <citation type="submission" date="2013-09" db="EMBL/GenBank/DDBJ databases">
        <title>Corchorus olitorius genome sequencing.</title>
        <authorList>
            <person name="Alam M."/>
            <person name="Haque M.S."/>
            <person name="Islam M.S."/>
            <person name="Emdad E.M."/>
            <person name="Islam M.M."/>
            <person name="Ahmed B."/>
            <person name="Halim A."/>
            <person name="Hossen Q.M.M."/>
            <person name="Hossain M.Z."/>
            <person name="Ahmed R."/>
            <person name="Khan M.M."/>
            <person name="Islam R."/>
            <person name="Rashid M.M."/>
            <person name="Khan S.A."/>
            <person name="Rahman M.S."/>
            <person name="Alam M."/>
            <person name="Yahiya A.S."/>
            <person name="Khan M.S."/>
            <person name="Azam M.S."/>
            <person name="Haque T."/>
            <person name="Lashkar M.Z.H."/>
            <person name="Akhand A.I."/>
            <person name="Morshed G."/>
            <person name="Roy S."/>
            <person name="Uddin K.S."/>
            <person name="Rabeya T."/>
            <person name="Hossain A.S."/>
            <person name="Chowdhury A."/>
            <person name="Snigdha A.R."/>
            <person name="Mortoza M.S."/>
            <person name="Matin S.A."/>
            <person name="Hoque S.M.E."/>
            <person name="Islam M.K."/>
            <person name="Roy D.K."/>
            <person name="Haider R."/>
            <person name="Moosa M.M."/>
            <person name="Elias S.M."/>
            <person name="Hasan A.M."/>
            <person name="Jahan S."/>
            <person name="Shafiuddin M."/>
            <person name="Mahmood N."/>
            <person name="Shommy N.S."/>
        </authorList>
    </citation>
    <scope>NUCLEOTIDE SEQUENCE [LARGE SCALE GENOMIC DNA]</scope>
    <source>
        <strain evidence="9">cv. O-4</strain>
    </source>
</reference>
<dbReference type="Gene3D" id="4.10.280.10">
    <property type="entry name" value="Helix-loop-helix DNA-binding domain"/>
    <property type="match status" value="1"/>
</dbReference>
<feature type="region of interest" description="Disordered" evidence="6">
    <location>
        <begin position="141"/>
        <end position="287"/>
    </location>
</feature>
<accession>A0A1R3GZ07</accession>
<evidence type="ECO:0000256" key="6">
    <source>
        <dbReference type="SAM" id="MobiDB-lite"/>
    </source>
</evidence>
<dbReference type="GO" id="GO:0048766">
    <property type="term" value="P:root hair initiation"/>
    <property type="evidence" value="ECO:0007669"/>
    <property type="project" value="UniProtKB-ARBA"/>
</dbReference>
<comment type="caution">
    <text evidence="8">The sequence shown here is derived from an EMBL/GenBank/DDBJ whole genome shotgun (WGS) entry which is preliminary data.</text>
</comment>
<evidence type="ECO:0000256" key="2">
    <source>
        <dbReference type="ARBA" id="ARBA00023015"/>
    </source>
</evidence>
<keyword evidence="9" id="KW-1185">Reference proteome</keyword>
<organism evidence="8 9">
    <name type="scientific">Corchorus olitorius</name>
    <dbReference type="NCBI Taxonomy" id="93759"/>
    <lineage>
        <taxon>Eukaryota</taxon>
        <taxon>Viridiplantae</taxon>
        <taxon>Streptophyta</taxon>
        <taxon>Embryophyta</taxon>
        <taxon>Tracheophyta</taxon>
        <taxon>Spermatophyta</taxon>
        <taxon>Magnoliopsida</taxon>
        <taxon>eudicotyledons</taxon>
        <taxon>Gunneridae</taxon>
        <taxon>Pentapetalae</taxon>
        <taxon>rosids</taxon>
        <taxon>malvids</taxon>
        <taxon>Malvales</taxon>
        <taxon>Malvaceae</taxon>
        <taxon>Grewioideae</taxon>
        <taxon>Apeibeae</taxon>
        <taxon>Corchorus</taxon>
    </lineage>
</organism>
<evidence type="ECO:0000256" key="1">
    <source>
        <dbReference type="ARBA" id="ARBA00004123"/>
    </source>
</evidence>
<keyword evidence="5" id="KW-0539">Nucleus</keyword>
<dbReference type="PANTHER" id="PTHR16223">
    <property type="entry name" value="TRANSCRIPTION FACTOR BHLH83-RELATED"/>
    <property type="match status" value="1"/>
</dbReference>
<dbReference type="STRING" id="93759.A0A1R3GZ07"/>
<feature type="compositionally biased region" description="Basic residues" evidence="6">
    <location>
        <begin position="198"/>
        <end position="207"/>
    </location>
</feature>
<dbReference type="GO" id="GO:0046983">
    <property type="term" value="F:protein dimerization activity"/>
    <property type="evidence" value="ECO:0007669"/>
    <property type="project" value="InterPro"/>
</dbReference>
<dbReference type="Pfam" id="PF00010">
    <property type="entry name" value="HLH"/>
    <property type="match status" value="1"/>
</dbReference>
<evidence type="ECO:0000313" key="8">
    <source>
        <dbReference type="EMBL" id="OMO63354.1"/>
    </source>
</evidence>
<feature type="compositionally biased region" description="Polar residues" evidence="6">
    <location>
        <begin position="141"/>
        <end position="155"/>
    </location>
</feature>
<evidence type="ECO:0000259" key="7">
    <source>
        <dbReference type="PROSITE" id="PS50888"/>
    </source>
</evidence>
<name>A0A1R3GZ07_9ROSI</name>
<feature type="compositionally biased region" description="Polar residues" evidence="6">
    <location>
        <begin position="232"/>
        <end position="269"/>
    </location>
</feature>
<dbReference type="GO" id="GO:0000978">
    <property type="term" value="F:RNA polymerase II cis-regulatory region sequence-specific DNA binding"/>
    <property type="evidence" value="ECO:0007669"/>
    <property type="project" value="TreeGrafter"/>
</dbReference>
<dbReference type="FunFam" id="4.10.280.10:FF:000022">
    <property type="entry name" value="Basic helix-loop-helix transcription factor"/>
    <property type="match status" value="1"/>
</dbReference>
<sequence length="362" mass="39218">MEAIAEGDWSSLSGMYTNEEADFMAQLLNNCPLPDENASNLAFSSGFWPSNHSTMAASFCFSDIANNSSSPCSFSQGSSGSILFPCSSSQESYYLSDSHPIFVANENSPISMDFCMEDATNNTTSSYLVEADHDHCLNQEMGNAEQSQTVKTQNLEPKRESEIPKPEVPIAAADNKITSNLSETSKKRSRSSGDVQKSTRKNARSKKNQISVSTTNNNNDIEDGGNGGLNGQTSASCSSEDESNASQDLNGGVSSSSKGQSALNSNGKTRASRGAATDPQSLYARKRRERINERLRILQNLVPNGTKVDISTMLEEAVEYVKFLQLQIKLLSSDDLWMYAPIAYNGMNIGLDLKVGATPKRS</sequence>
<evidence type="ECO:0000313" key="9">
    <source>
        <dbReference type="Proteomes" id="UP000187203"/>
    </source>
</evidence>
<dbReference type="AlphaFoldDB" id="A0A1R3GZ07"/>
<proteinExistence type="predicted"/>
<evidence type="ECO:0000256" key="5">
    <source>
        <dbReference type="ARBA" id="ARBA00023242"/>
    </source>
</evidence>
<dbReference type="PROSITE" id="PS50888">
    <property type="entry name" value="BHLH"/>
    <property type="match status" value="1"/>
</dbReference>
<dbReference type="SMART" id="SM00353">
    <property type="entry name" value="HLH"/>
    <property type="match status" value="1"/>
</dbReference>
<dbReference type="Proteomes" id="UP000187203">
    <property type="component" value="Unassembled WGS sequence"/>
</dbReference>
<dbReference type="EMBL" id="AWUE01021128">
    <property type="protein sequence ID" value="OMO63354.1"/>
    <property type="molecule type" value="Genomic_DNA"/>
</dbReference>
<keyword evidence="2" id="KW-0805">Transcription regulation</keyword>
<gene>
    <name evidence="8" type="ORF">COLO4_32525</name>
</gene>
<dbReference type="InterPro" id="IPR036638">
    <property type="entry name" value="HLH_DNA-bd_sf"/>
</dbReference>
<dbReference type="CDD" id="cd11454">
    <property type="entry name" value="bHLH_AtIND_like"/>
    <property type="match status" value="1"/>
</dbReference>
<comment type="subcellular location">
    <subcellularLocation>
        <location evidence="1">Nucleus</location>
    </subcellularLocation>
</comment>
<feature type="domain" description="BHLH" evidence="7">
    <location>
        <begin position="275"/>
        <end position="324"/>
    </location>
</feature>
<dbReference type="SUPFAM" id="SSF47459">
    <property type="entry name" value="HLH, helix-loop-helix DNA-binding domain"/>
    <property type="match status" value="1"/>
</dbReference>
<protein>
    <recommendedName>
        <fullName evidence="7">BHLH domain-containing protein</fullName>
    </recommendedName>
</protein>
<dbReference type="GO" id="GO:0000981">
    <property type="term" value="F:DNA-binding transcription factor activity, RNA polymerase II-specific"/>
    <property type="evidence" value="ECO:0007669"/>
    <property type="project" value="TreeGrafter"/>
</dbReference>
<keyword evidence="4" id="KW-0804">Transcription</keyword>
<dbReference type="PANTHER" id="PTHR16223:SF338">
    <property type="entry name" value="TRANSCRIPTION FACTOR RSL2"/>
    <property type="match status" value="1"/>
</dbReference>
<dbReference type="InterPro" id="IPR011598">
    <property type="entry name" value="bHLH_dom"/>
</dbReference>
<dbReference type="GO" id="GO:0005634">
    <property type="term" value="C:nucleus"/>
    <property type="evidence" value="ECO:0007669"/>
    <property type="project" value="UniProtKB-SubCell"/>
</dbReference>
<evidence type="ECO:0000256" key="4">
    <source>
        <dbReference type="ARBA" id="ARBA00023163"/>
    </source>
</evidence>
<feature type="compositionally biased region" description="Basic and acidic residues" evidence="6">
    <location>
        <begin position="156"/>
        <end position="165"/>
    </location>
</feature>